<name>A0A0X3BMW8_9EURY</name>
<evidence type="ECO:0000313" key="1">
    <source>
        <dbReference type="EMBL" id="CVK33373.1"/>
    </source>
</evidence>
<accession>A0A0X3BMW8</accession>
<gene>
    <name evidence="1" type="ORF">MMAB1_2160</name>
</gene>
<dbReference type="EMBL" id="LT158599">
    <property type="protein sequence ID" value="CVK33373.1"/>
    <property type="molecule type" value="Genomic_DNA"/>
</dbReference>
<evidence type="ECO:0000313" key="2">
    <source>
        <dbReference type="Proteomes" id="UP000069850"/>
    </source>
</evidence>
<dbReference type="AlphaFoldDB" id="A0A0X3BMW8"/>
<proteinExistence type="predicted"/>
<protein>
    <submittedName>
        <fullName evidence="1">Uncharacterized protein</fullName>
    </submittedName>
</protein>
<reference evidence="1 2" key="1">
    <citation type="submission" date="2016-01" db="EMBL/GenBank/DDBJ databases">
        <authorList>
            <person name="Manzoor S."/>
        </authorList>
    </citation>
    <scope>NUCLEOTIDE SEQUENCE [LARGE SCALE GENOMIC DNA]</scope>
    <source>
        <strain evidence="1">Methanoculleus sp MAB1</strain>
    </source>
</reference>
<sequence length="82" mass="9347">MVRKLPREEGEVIDRAYTGRQVPRLRLRQPEEPQRSRAGLLCQACGYAEGAGLKTEVNDHRRGPRPRACLRFVHPSANLQRA</sequence>
<dbReference type="KEGG" id="mema:MMAB1_2160"/>
<dbReference type="Proteomes" id="UP000069850">
    <property type="component" value="Chromosome 1"/>
</dbReference>
<organism evidence="1 2">
    <name type="scientific">Methanoculleus bourgensis</name>
    <dbReference type="NCBI Taxonomy" id="83986"/>
    <lineage>
        <taxon>Archaea</taxon>
        <taxon>Methanobacteriati</taxon>
        <taxon>Methanobacteriota</taxon>
        <taxon>Stenosarchaea group</taxon>
        <taxon>Methanomicrobia</taxon>
        <taxon>Methanomicrobiales</taxon>
        <taxon>Methanomicrobiaceae</taxon>
        <taxon>Methanoculleus</taxon>
    </lineage>
</organism>